<dbReference type="SUPFAM" id="SSF57196">
    <property type="entry name" value="EGF/Laminin"/>
    <property type="match status" value="1"/>
</dbReference>
<dbReference type="AlphaFoldDB" id="Q9TX99"/>
<dbReference type="Gene3D" id="2.10.25.10">
    <property type="entry name" value="Laminin"/>
    <property type="match status" value="1"/>
</dbReference>
<accession>Q9TX99</accession>
<proteinExistence type="predicted"/>
<reference key="1">
    <citation type="journal article" date="1992" name="Mol. Biol. Cell">
        <title>Molecular basis of loss-of-function mutations in the glp-1 gene of Caenorhabditis elegans.</title>
        <authorList>
            <person name="Kodoyianni V."/>
            <person name="Maine E.M."/>
            <person name="Kimble J."/>
        </authorList>
    </citation>
    <scope>NUCLEOTIDE SEQUENCE</scope>
</reference>
<dbReference type="PROSITE" id="PS01186">
    <property type="entry name" value="EGF_2"/>
    <property type="match status" value="1"/>
</dbReference>
<feature type="disulfide bond" evidence="1">
    <location>
        <begin position="33"/>
        <end position="42"/>
    </location>
</feature>
<feature type="domain" description="EGF-like" evidence="2">
    <location>
        <begin position="8"/>
        <end position="43"/>
    </location>
</feature>
<name>Q9TX99_CAEEL</name>
<dbReference type="InterPro" id="IPR000742">
    <property type="entry name" value="EGF"/>
</dbReference>
<dbReference type="SMART" id="SM00181">
    <property type="entry name" value="EGF"/>
    <property type="match status" value="1"/>
</dbReference>
<evidence type="ECO:0000256" key="1">
    <source>
        <dbReference type="PROSITE-ProRule" id="PRU00076"/>
    </source>
</evidence>
<sequence>CKTPLFSGVNPCDSDPCNNGLCYPFYGEFQCICNNGYGGSYCE</sequence>
<comment type="caution">
    <text evidence="1">Lacks conserved residue(s) required for the propagation of feature annotation.</text>
</comment>
<dbReference type="PROSITE" id="PS00022">
    <property type="entry name" value="EGF_1"/>
    <property type="match status" value="1"/>
</dbReference>
<dbReference type="PROSITE" id="PS50026">
    <property type="entry name" value="EGF_3"/>
    <property type="match status" value="1"/>
</dbReference>
<protein>
    <submittedName>
        <fullName>GLP-1 protein</fullName>
    </submittedName>
</protein>
<dbReference type="HOGENOM" id="CLU_005264_0_0_1"/>
<keyword evidence="1" id="KW-1015">Disulfide bond</keyword>
<evidence type="ECO:0000259" key="2">
    <source>
        <dbReference type="PROSITE" id="PS50026"/>
    </source>
</evidence>
<keyword evidence="1" id="KW-0245">EGF-like domain</keyword>
<organism>
    <name type="scientific">Caenorhabditis elegans</name>
    <dbReference type="NCBI Taxonomy" id="6239"/>
    <lineage>
        <taxon>Eukaryota</taxon>
        <taxon>Metazoa</taxon>
        <taxon>Ecdysozoa</taxon>
        <taxon>Nematoda</taxon>
        <taxon>Chromadorea</taxon>
        <taxon>Rhabditida</taxon>
        <taxon>Rhabditina</taxon>
        <taxon>Rhabditomorpha</taxon>
        <taxon>Rhabditoidea</taxon>
        <taxon>Rhabditidae</taxon>
        <taxon>Peloderinae</taxon>
        <taxon>Caenorhabditis</taxon>
    </lineage>
</organism>
<feature type="disulfide bond" evidence="1">
    <location>
        <begin position="12"/>
        <end position="22"/>
    </location>
</feature>